<comment type="caution">
    <text evidence="3">The sequence shown here is derived from an EMBL/GenBank/DDBJ whole genome shotgun (WGS) entry which is preliminary data.</text>
</comment>
<proteinExistence type="predicted"/>
<keyword evidence="4" id="KW-1185">Reference proteome</keyword>
<evidence type="ECO:0000256" key="1">
    <source>
        <dbReference type="SAM" id="SignalP"/>
    </source>
</evidence>
<gene>
    <name evidence="3" type="ORF">AZI86_03365</name>
</gene>
<feature type="signal peptide" evidence="1">
    <location>
        <begin position="1"/>
        <end position="18"/>
    </location>
</feature>
<feature type="chain" id="PRO_5007573064" description="Phytase-like domain-containing protein" evidence="1">
    <location>
        <begin position="19"/>
        <end position="364"/>
    </location>
</feature>
<dbReference type="PANTHER" id="PTHR37957:SF1">
    <property type="entry name" value="PHYTASE-LIKE DOMAIN-CONTAINING PROTEIN"/>
    <property type="match status" value="1"/>
</dbReference>
<accession>A0A150WP26</accession>
<dbReference type="PANTHER" id="PTHR37957">
    <property type="entry name" value="BLR7070 PROTEIN"/>
    <property type="match status" value="1"/>
</dbReference>
<dbReference type="EMBL" id="LUKE01000001">
    <property type="protein sequence ID" value="KYG66116.1"/>
    <property type="molecule type" value="Genomic_DNA"/>
</dbReference>
<evidence type="ECO:0000313" key="3">
    <source>
        <dbReference type="EMBL" id="KYG66116.1"/>
    </source>
</evidence>
<dbReference type="OrthoDB" id="9798693at2"/>
<dbReference type="Pfam" id="PF13449">
    <property type="entry name" value="Phytase-like"/>
    <property type="match status" value="1"/>
</dbReference>
<name>A0A150WP26_BDEBC</name>
<evidence type="ECO:0000313" key="4">
    <source>
        <dbReference type="Proteomes" id="UP000075320"/>
    </source>
</evidence>
<organism evidence="3 4">
    <name type="scientific">Bdellovibrio bacteriovorus</name>
    <dbReference type="NCBI Taxonomy" id="959"/>
    <lineage>
        <taxon>Bacteria</taxon>
        <taxon>Pseudomonadati</taxon>
        <taxon>Bdellovibrionota</taxon>
        <taxon>Bdellovibrionia</taxon>
        <taxon>Bdellovibrionales</taxon>
        <taxon>Pseudobdellovibrionaceae</taxon>
        <taxon>Bdellovibrio</taxon>
    </lineage>
</organism>
<reference evidence="3 4" key="1">
    <citation type="submission" date="2016-03" db="EMBL/GenBank/DDBJ databases">
        <authorList>
            <person name="Ploux O."/>
        </authorList>
    </citation>
    <scope>NUCLEOTIDE SEQUENCE [LARGE SCALE GENOMIC DNA]</scope>
    <source>
        <strain evidence="3 4">R0</strain>
    </source>
</reference>
<dbReference type="InterPro" id="IPR027372">
    <property type="entry name" value="Phytase-like_dom"/>
</dbReference>
<keyword evidence="1" id="KW-0732">Signal</keyword>
<dbReference type="AlphaFoldDB" id="A0A150WP26"/>
<evidence type="ECO:0000259" key="2">
    <source>
        <dbReference type="Pfam" id="PF13449"/>
    </source>
</evidence>
<dbReference type="RefSeq" id="WP_061833682.1">
    <property type="nucleotide sequence ID" value="NZ_LUKE01000001.1"/>
</dbReference>
<dbReference type="SUPFAM" id="SSF63825">
    <property type="entry name" value="YWTD domain"/>
    <property type="match status" value="1"/>
</dbReference>
<dbReference type="Proteomes" id="UP000075320">
    <property type="component" value="Unassembled WGS sequence"/>
</dbReference>
<protein>
    <recommendedName>
        <fullName evidence="2">Phytase-like domain-containing protein</fullName>
    </recommendedName>
</protein>
<sequence length="364" mass="40318">MKFLVCFVILTLAHAAQAMKLEYIGETAIKTGTKFAKTEIGGLSGIAYHDGVLYALSDDKGRINNERFYAFTLKLDKKKITLDPKSVHELSGLPLKDGKKPGLDPEGLVRLFDGTFLISSEGNNDAKPREMSRIFHIDATGKWLLDLPVPDKFLPEETGKQTKGVQNNASFEGLTASPDGKFVFAGIEKALQQDVVANEEDKGDFIRIIKYEKGEKFKVTAEYAYKIDALMTDNLPKEIFRGVSEILAVSDTKILVMERGAKISPKKIWTSSIGIYLADFSKATDISGMEKLVPAKVTPATKTKLIDFELDLKTQRKDKPVDNFEALAWGPILPDGRKTLLVMSDNNFSKTQITELIVFAVEGE</sequence>
<feature type="domain" description="Phytase-like" evidence="2">
    <location>
        <begin position="38"/>
        <end position="348"/>
    </location>
</feature>